<evidence type="ECO:0000256" key="1">
    <source>
        <dbReference type="SAM" id="MobiDB-lite"/>
    </source>
</evidence>
<gene>
    <name evidence="3" type="ORF">BLNAU_24866</name>
</gene>
<feature type="transmembrane region" description="Helical" evidence="2">
    <location>
        <begin position="564"/>
        <end position="589"/>
    </location>
</feature>
<evidence type="ECO:0000313" key="3">
    <source>
        <dbReference type="EMBL" id="KAK2940222.1"/>
    </source>
</evidence>
<dbReference type="Proteomes" id="UP001281761">
    <property type="component" value="Unassembled WGS sequence"/>
</dbReference>
<proteinExistence type="predicted"/>
<keyword evidence="2" id="KW-0472">Membrane</keyword>
<feature type="region of interest" description="Disordered" evidence="1">
    <location>
        <begin position="269"/>
        <end position="299"/>
    </location>
</feature>
<keyword evidence="2" id="KW-1133">Transmembrane helix</keyword>
<evidence type="ECO:0000313" key="4">
    <source>
        <dbReference type="Proteomes" id="UP001281761"/>
    </source>
</evidence>
<feature type="compositionally biased region" description="Polar residues" evidence="1">
    <location>
        <begin position="1"/>
        <end position="18"/>
    </location>
</feature>
<reference evidence="3 4" key="1">
    <citation type="journal article" date="2022" name="bioRxiv">
        <title>Genomics of Preaxostyla Flagellates Illuminates Evolutionary Transitions and the Path Towards Mitochondrial Loss.</title>
        <authorList>
            <person name="Novak L.V.F."/>
            <person name="Treitli S.C."/>
            <person name="Pyrih J."/>
            <person name="Halakuc P."/>
            <person name="Pipaliya S.V."/>
            <person name="Vacek V."/>
            <person name="Brzon O."/>
            <person name="Soukal P."/>
            <person name="Eme L."/>
            <person name="Dacks J.B."/>
            <person name="Karnkowska A."/>
            <person name="Elias M."/>
            <person name="Hampl V."/>
        </authorList>
    </citation>
    <scope>NUCLEOTIDE SEQUENCE [LARGE SCALE GENOMIC DNA]</scope>
    <source>
        <strain evidence="3">NAU3</strain>
        <tissue evidence="3">Gut</tissue>
    </source>
</reference>
<dbReference type="EMBL" id="JARBJD010000712">
    <property type="protein sequence ID" value="KAK2940222.1"/>
    <property type="molecule type" value="Genomic_DNA"/>
</dbReference>
<organism evidence="3 4">
    <name type="scientific">Blattamonas nauphoetae</name>
    <dbReference type="NCBI Taxonomy" id="2049346"/>
    <lineage>
        <taxon>Eukaryota</taxon>
        <taxon>Metamonada</taxon>
        <taxon>Preaxostyla</taxon>
        <taxon>Oxymonadida</taxon>
        <taxon>Blattamonas</taxon>
    </lineage>
</organism>
<feature type="compositionally biased region" description="Polar residues" evidence="1">
    <location>
        <begin position="284"/>
        <end position="298"/>
    </location>
</feature>
<name>A0ABQ9WL87_9EUKA</name>
<sequence length="593" mass="65621">MECSLPQAQTTLSSNQHNHLPAVQRNDERRTRPMLCENIRDQNKETQRNQTPPRKSMQRSSRNSIIIASYQRQQKTNGGTGVISFGLDLVIVQDFSSRTQTEIINPQKRESTIIGIGFSDNGHIGPNASSFLDFLKELARAAHVTNPVPSFLASTSAMLEHTRAFAEEAYLDLLQRLEEAENDRTEKTMVRDISEETHEMLAQLSPDSIPTSSIFITITPAPTYTQQRPLAASLRQSTATTHNRKSQLTPKSSTVRSVFISTPNSFTIQSTHKLEARPRARPGQNKQTTSSTHSQSFLPMSYPLQPLHLNTQLIHQLIHHPIPHTNWKPDQEHVLDKTKQTTSSTHSQSFLPMSYPLQPLLYNNRLVSPVSSEMMRTDPYGNSGGCLGETRIPLSITLTLLRNPNDEQCGVSSLGETRIPLDHPHSLLRNPNDEQCGVSSLGETRIPLSITLTLSSEIQTMSSAQCGVSSLGETRIPLSITLTLSSEIQTMSSAQCGVSSLGETRIPLSITLTLSSEIQTMSSAVSLSLGETRIPLSITLTLSSEIKRDEQCGVSKLGETRIPLSITLILFSLDFLFLYHLPTLVLILFSPLS</sequence>
<keyword evidence="4" id="KW-1185">Reference proteome</keyword>
<feature type="region of interest" description="Disordered" evidence="1">
    <location>
        <begin position="228"/>
        <end position="256"/>
    </location>
</feature>
<accession>A0ABQ9WL87</accession>
<feature type="compositionally biased region" description="Basic and acidic residues" evidence="1">
    <location>
        <begin position="38"/>
        <end position="47"/>
    </location>
</feature>
<evidence type="ECO:0000256" key="2">
    <source>
        <dbReference type="SAM" id="Phobius"/>
    </source>
</evidence>
<comment type="caution">
    <text evidence="3">The sequence shown here is derived from an EMBL/GenBank/DDBJ whole genome shotgun (WGS) entry which is preliminary data.</text>
</comment>
<protein>
    <submittedName>
        <fullName evidence="3">Uncharacterized protein</fullName>
    </submittedName>
</protein>
<feature type="compositionally biased region" description="Polar residues" evidence="1">
    <location>
        <begin position="48"/>
        <end position="62"/>
    </location>
</feature>
<feature type="region of interest" description="Disordered" evidence="1">
    <location>
        <begin position="1"/>
        <end position="62"/>
    </location>
</feature>
<keyword evidence="2" id="KW-0812">Transmembrane</keyword>